<comment type="caution">
    <text evidence="1">The sequence shown here is derived from an EMBL/GenBank/DDBJ whole genome shotgun (WGS) entry which is preliminary data.</text>
</comment>
<reference evidence="1" key="1">
    <citation type="journal article" date="2014" name="Int. J. Syst. Evol. Microbiol.">
        <title>Complete genome sequence of Corynebacterium casei LMG S-19264T (=DSM 44701T), isolated from a smear-ripened cheese.</title>
        <authorList>
            <consortium name="US DOE Joint Genome Institute (JGI-PGF)"/>
            <person name="Walter F."/>
            <person name="Albersmeier A."/>
            <person name="Kalinowski J."/>
            <person name="Ruckert C."/>
        </authorList>
    </citation>
    <scope>NUCLEOTIDE SEQUENCE</scope>
    <source>
        <strain evidence="1">CGMCC 4.7430</strain>
    </source>
</reference>
<proteinExistence type="predicted"/>
<keyword evidence="2" id="KW-1185">Reference proteome</keyword>
<reference evidence="1" key="2">
    <citation type="submission" date="2020-09" db="EMBL/GenBank/DDBJ databases">
        <authorList>
            <person name="Sun Q."/>
            <person name="Zhou Y."/>
        </authorList>
    </citation>
    <scope>NUCLEOTIDE SEQUENCE</scope>
    <source>
        <strain evidence="1">CGMCC 4.7430</strain>
    </source>
</reference>
<dbReference type="Proteomes" id="UP000660745">
    <property type="component" value="Unassembled WGS sequence"/>
</dbReference>
<evidence type="ECO:0000313" key="1">
    <source>
        <dbReference type="EMBL" id="GGP10819.1"/>
    </source>
</evidence>
<organism evidence="1 2">
    <name type="scientific">Nonomuraea glycinis</name>
    <dbReference type="NCBI Taxonomy" id="2047744"/>
    <lineage>
        <taxon>Bacteria</taxon>
        <taxon>Bacillati</taxon>
        <taxon>Actinomycetota</taxon>
        <taxon>Actinomycetes</taxon>
        <taxon>Streptosporangiales</taxon>
        <taxon>Streptosporangiaceae</taxon>
        <taxon>Nonomuraea</taxon>
    </lineage>
</organism>
<name>A0A918A899_9ACTN</name>
<gene>
    <name evidence="1" type="ORF">GCM10012278_51990</name>
</gene>
<protein>
    <submittedName>
        <fullName evidence="1">Uncharacterized protein</fullName>
    </submittedName>
</protein>
<accession>A0A918A899</accession>
<sequence length="294" mass="33649">MKDRRSPRWQPFTPHPPVPGSFLPVAMATMHLIYVGELEGRAMTYAQEEPGVLTRVLRLAETLVMLAAIAEEQVAWCRRHGWCEDELALDFDWARGWVVWSVDEQFPGLLSPRFHDLLERVDDRLAMMSGEVNAAKWTPSGLATDPDWVDVRCLARQALAEITGLVRIPSPEEWESRYPYEWMAAAKSWGMKGAALQDLTMALPYLPAEVIDQLARLVCLAVRREHRCEDVRYAVLARAIGGVRLRPLLAGPADDPIEIFRLRARYLLWLLDHPDLPKPKKSQWMAWLKDQGKY</sequence>
<evidence type="ECO:0000313" key="2">
    <source>
        <dbReference type="Proteomes" id="UP000660745"/>
    </source>
</evidence>
<dbReference type="EMBL" id="BMNK01000009">
    <property type="protein sequence ID" value="GGP10819.1"/>
    <property type="molecule type" value="Genomic_DNA"/>
</dbReference>
<dbReference type="AlphaFoldDB" id="A0A918A899"/>